<reference evidence="6" key="1">
    <citation type="submission" date="2017-09" db="EMBL/GenBank/DDBJ databases">
        <title>FDA dAtabase for Regulatory Grade micrObial Sequences (FDA-ARGOS): Supporting development and validation of Infectious Disease Dx tests.</title>
        <authorList>
            <person name="Goldberg B."/>
            <person name="Campos J."/>
            <person name="Tallon L."/>
            <person name="Sadzewicz L."/>
            <person name="Ott S."/>
            <person name="Zhao X."/>
            <person name="Nagaraj S."/>
            <person name="Vavikolanu K."/>
            <person name="Aluvathingal J."/>
            <person name="Nadendla S."/>
            <person name="Geyer C."/>
            <person name="Sichtig H."/>
        </authorList>
    </citation>
    <scope>NUCLEOTIDE SEQUENCE [LARGE SCALE GENOMIC DNA]</scope>
    <source>
        <strain evidence="6">FDAARGOS_370</strain>
    </source>
</reference>
<evidence type="ECO:0000259" key="3">
    <source>
        <dbReference type="Pfam" id="PF06056"/>
    </source>
</evidence>
<sequence>MSQKYSDEIRGMARSLYLKRWTPQEIATELKLPSARIVYYWADRDQWRDQLSEESVEDAISRRIALLTERDGKTEIELKELDQLINHHVKLLAQRSKHAEKMAQLQAGSQATYNDGDSSGTEATPGKKRGRKRKNDVSELNEDSFTEFVSTLFAYQQTLRQAKHYKTRNLLKSRQIGATYYFAFEAFEDAVLTGDPQIFLSASKRQSEVFRSYIVNIAQKFFGLELKGNPIRLSNGAELHFLATNSNTAQSNSGHVYIDEYFWIPKFRKLNDVASAMATHDHWRLTYFSTPSSKAHEAYPFWTGDDWRRGRADRKDVEFPSDKELRDGGRLCPDQQWRYMVTIEDAIAGGFNFVKLDNLRERYSGPAFDMLFMCVFIDDKDAVFKFSDLEKCGVDATLWQDYDAKAPRPFGGREVWGGYDPSRTTDNATFVLIAPPLVAGERFRVLRRWTWTGLSFKYQAEQIKAIYDAHNLTYIGIDVTGIGRGVFEIVEAFAPRETKPIHYSVESKSRLVLKMLDTVPDRIEWDREDKEIPASFMAIKRTTTASGNAMTFVANRSAETGHADAFWAISHAMINEPLNTEHKRKSTWIM</sequence>
<dbReference type="Gene3D" id="3.40.50.300">
    <property type="entry name" value="P-loop containing nucleotide triphosphate hydrolases"/>
    <property type="match status" value="1"/>
</dbReference>
<dbReference type="Pfam" id="PF03237">
    <property type="entry name" value="Terminase_6N"/>
    <property type="match status" value="1"/>
</dbReference>
<feature type="domain" description="Terminase ATPase subunit N-terminal" evidence="3">
    <location>
        <begin position="8"/>
        <end position="64"/>
    </location>
</feature>
<accession>A0A2A7U7B0</accession>
<dbReference type="Pfam" id="PF17289">
    <property type="entry name" value="Terminase_6C"/>
    <property type="match status" value="1"/>
</dbReference>
<evidence type="ECO:0000256" key="2">
    <source>
        <dbReference type="SAM" id="MobiDB-lite"/>
    </source>
</evidence>
<dbReference type="AlphaFoldDB" id="A0A2A7U7B0"/>
<name>A0A2A7U7B0_EDWTA</name>
<feature type="region of interest" description="Disordered" evidence="2">
    <location>
        <begin position="103"/>
        <end position="138"/>
    </location>
</feature>
<dbReference type="Proteomes" id="UP000219788">
    <property type="component" value="Unassembled WGS sequence"/>
</dbReference>
<dbReference type="Gene3D" id="3.30.420.240">
    <property type="match status" value="1"/>
</dbReference>
<evidence type="ECO:0000259" key="4">
    <source>
        <dbReference type="Pfam" id="PF17289"/>
    </source>
</evidence>
<comment type="caution">
    <text evidence="5">The sequence shown here is derived from an EMBL/GenBank/DDBJ whole genome shotgun (WGS) entry which is preliminary data.</text>
</comment>
<dbReference type="InterPro" id="IPR035421">
    <property type="entry name" value="Terminase_6C"/>
</dbReference>
<organism evidence="5 6">
    <name type="scientific">Edwardsiella tarda</name>
    <dbReference type="NCBI Taxonomy" id="636"/>
    <lineage>
        <taxon>Bacteria</taxon>
        <taxon>Pseudomonadati</taxon>
        <taxon>Pseudomonadota</taxon>
        <taxon>Gammaproteobacteria</taxon>
        <taxon>Enterobacterales</taxon>
        <taxon>Hafniaceae</taxon>
        <taxon>Edwardsiella</taxon>
    </lineage>
</organism>
<dbReference type="EMBL" id="PDDV01000008">
    <property type="protein sequence ID" value="PEH74158.1"/>
    <property type="molecule type" value="Genomic_DNA"/>
</dbReference>
<feature type="domain" description="Terminase large subunit gp17-like C-terminal" evidence="4">
    <location>
        <begin position="417"/>
        <end position="575"/>
    </location>
</feature>
<dbReference type="InterPro" id="IPR010332">
    <property type="entry name" value="ATPase_terminase-su_N"/>
</dbReference>
<dbReference type="RefSeq" id="WP_098142683.1">
    <property type="nucleotide sequence ID" value="NZ_PDDV01000008.1"/>
</dbReference>
<dbReference type="OrthoDB" id="8553810at2"/>
<evidence type="ECO:0000313" key="6">
    <source>
        <dbReference type="Proteomes" id="UP000219788"/>
    </source>
</evidence>
<protein>
    <submittedName>
        <fullName evidence="5">Terminase</fullName>
    </submittedName>
</protein>
<evidence type="ECO:0000313" key="5">
    <source>
        <dbReference type="EMBL" id="PEH74158.1"/>
    </source>
</evidence>
<proteinExistence type="predicted"/>
<gene>
    <name evidence="5" type="ORF">CRM76_01745</name>
</gene>
<evidence type="ECO:0000256" key="1">
    <source>
        <dbReference type="ARBA" id="ARBA00022612"/>
    </source>
</evidence>
<dbReference type="InterPro" id="IPR027417">
    <property type="entry name" value="P-loop_NTPase"/>
</dbReference>
<keyword evidence="1" id="KW-1188">Viral release from host cell</keyword>
<feature type="compositionally biased region" description="Polar residues" evidence="2">
    <location>
        <begin position="106"/>
        <end position="122"/>
    </location>
</feature>
<dbReference type="Pfam" id="PF06056">
    <property type="entry name" value="Terminase_5"/>
    <property type="match status" value="1"/>
</dbReference>